<dbReference type="Pfam" id="PF15964">
    <property type="entry name" value="CCCAP"/>
    <property type="match status" value="1"/>
</dbReference>
<evidence type="ECO:0000256" key="1">
    <source>
        <dbReference type="SAM" id="Coils"/>
    </source>
</evidence>
<dbReference type="PANTHER" id="PTHR34343:SF1">
    <property type="entry name" value="SEROLOGICALLY DEFINED COLON CANCER ANTIGEN 8"/>
    <property type="match status" value="1"/>
</dbReference>
<dbReference type="GO" id="GO:0001764">
    <property type="term" value="P:neuron migration"/>
    <property type="evidence" value="ECO:0007669"/>
    <property type="project" value="TreeGrafter"/>
</dbReference>
<dbReference type="GO" id="GO:0005814">
    <property type="term" value="C:centriole"/>
    <property type="evidence" value="ECO:0007669"/>
    <property type="project" value="TreeGrafter"/>
</dbReference>
<dbReference type="Ensembl" id="ENSPMRT00000010072.1">
    <property type="protein sequence ID" value="ENSPMRP00000009443.1"/>
    <property type="gene ID" value="ENSPMRG00000006307.1"/>
</dbReference>
<dbReference type="Proteomes" id="UP000472272">
    <property type="component" value="Chromosome 3"/>
</dbReference>
<keyword evidence="1" id="KW-0175">Coiled coil</keyword>
<dbReference type="InterPro" id="IPR031887">
    <property type="entry name" value="SDCCAG8"/>
</dbReference>
<evidence type="ECO:0000313" key="3">
    <source>
        <dbReference type="Ensembl" id="ENSPMRP00000009443.1"/>
    </source>
</evidence>
<proteinExistence type="predicted"/>
<sequence length="357" mass="39878">MQESVGATERAAACSPRPDWGSSPSYSPSMREAGRESGLAESLERCQQSLHDRATKSYTQLKYAFGEKDLAMGEGAQLFSNTDPNESENKAWQELQHNHAVNQLKALLRQQEEKETETSPSRRRRMSPTRTSNATDQNLPALCDLISIINDQSQYINHLEAEVKFCKEDLSELKSQICTVVLENEKLHDKLEVTAEHTLREQTLLDASGNTQNAGGDDSHVCETAKSSHINEQATAATFLVDKWQLELENLKCLYQEQTEALEAQVLSLRKELSESQKKCEDLSGRLKHQHLLSAASSSIRVGGLCLQCAQHEAVLSQTHSNVHMQTIERLTKSIHTTSLAGKNLIYIKRPSVHLDT</sequence>
<dbReference type="PANTHER" id="PTHR34343">
    <property type="entry name" value="SEROLOGICALLY DEFINED COLON CANCER ANTIGEN 8"/>
    <property type="match status" value="1"/>
</dbReference>
<organism evidence="3 4">
    <name type="scientific">Podarcis muralis</name>
    <name type="common">Wall lizard</name>
    <name type="synonym">Lacerta muralis</name>
    <dbReference type="NCBI Taxonomy" id="64176"/>
    <lineage>
        <taxon>Eukaryota</taxon>
        <taxon>Metazoa</taxon>
        <taxon>Chordata</taxon>
        <taxon>Craniata</taxon>
        <taxon>Vertebrata</taxon>
        <taxon>Euteleostomi</taxon>
        <taxon>Lepidosauria</taxon>
        <taxon>Squamata</taxon>
        <taxon>Bifurcata</taxon>
        <taxon>Unidentata</taxon>
        <taxon>Episquamata</taxon>
        <taxon>Laterata</taxon>
        <taxon>Lacertibaenia</taxon>
        <taxon>Lacertidae</taxon>
        <taxon>Podarcis</taxon>
    </lineage>
</organism>
<dbReference type="GO" id="GO:0030010">
    <property type="term" value="P:establishment of cell polarity"/>
    <property type="evidence" value="ECO:0007669"/>
    <property type="project" value="TreeGrafter"/>
</dbReference>
<dbReference type="GO" id="GO:0035148">
    <property type="term" value="P:tube formation"/>
    <property type="evidence" value="ECO:0007669"/>
    <property type="project" value="TreeGrafter"/>
</dbReference>
<dbReference type="AlphaFoldDB" id="A0A670ICP3"/>
<reference evidence="3" key="2">
    <citation type="submission" date="2025-08" db="UniProtKB">
        <authorList>
            <consortium name="Ensembl"/>
        </authorList>
    </citation>
    <scope>IDENTIFICATION</scope>
</reference>
<reference evidence="3 4" key="1">
    <citation type="journal article" date="2019" name="Proc. Natl. Acad. Sci. U.S.A.">
        <title>Regulatory changes in pterin and carotenoid genes underlie balanced color polymorphisms in the wall lizard.</title>
        <authorList>
            <person name="Andrade P."/>
            <person name="Pinho C."/>
            <person name="Perez I de Lanuza G."/>
            <person name="Afonso S."/>
            <person name="Brejcha J."/>
            <person name="Rubin C.J."/>
            <person name="Wallerman O."/>
            <person name="Pereira P."/>
            <person name="Sabatino S.J."/>
            <person name="Bellati A."/>
            <person name="Pellitteri-Rosa D."/>
            <person name="Bosakova Z."/>
            <person name="Bunikis I."/>
            <person name="Carretero M.A."/>
            <person name="Feiner N."/>
            <person name="Marsik P."/>
            <person name="Pauperio F."/>
            <person name="Salvi D."/>
            <person name="Soler L."/>
            <person name="While G.M."/>
            <person name="Uller T."/>
            <person name="Font E."/>
            <person name="Andersson L."/>
            <person name="Carneiro M."/>
        </authorList>
    </citation>
    <scope>NUCLEOTIDE SEQUENCE</scope>
</reference>
<dbReference type="GeneTree" id="ENSGT00940000164292"/>
<keyword evidence="4" id="KW-1185">Reference proteome</keyword>
<evidence type="ECO:0000313" key="4">
    <source>
        <dbReference type="Proteomes" id="UP000472272"/>
    </source>
</evidence>
<feature type="region of interest" description="Disordered" evidence="2">
    <location>
        <begin position="110"/>
        <end position="136"/>
    </location>
</feature>
<name>A0A670ICP3_PODMU</name>
<feature type="coiled-coil region" evidence="1">
    <location>
        <begin position="241"/>
        <end position="286"/>
    </location>
</feature>
<accession>A0A670ICP3</accession>
<gene>
    <name evidence="3" type="primary">SDCCAG8</name>
</gene>
<feature type="region of interest" description="Disordered" evidence="2">
    <location>
        <begin position="1"/>
        <end position="43"/>
    </location>
</feature>
<reference evidence="3" key="3">
    <citation type="submission" date="2025-09" db="UniProtKB">
        <authorList>
            <consortium name="Ensembl"/>
        </authorList>
    </citation>
    <scope>IDENTIFICATION</scope>
</reference>
<dbReference type="GO" id="GO:0007098">
    <property type="term" value="P:centrosome cycle"/>
    <property type="evidence" value="ECO:0007669"/>
    <property type="project" value="InterPro"/>
</dbReference>
<dbReference type="GO" id="GO:0005813">
    <property type="term" value="C:centrosome"/>
    <property type="evidence" value="ECO:0007669"/>
    <property type="project" value="InterPro"/>
</dbReference>
<protein>
    <submittedName>
        <fullName evidence="3">SHH signaling and ciliosis regulator SDCCAG8</fullName>
    </submittedName>
</protein>
<evidence type="ECO:0000256" key="2">
    <source>
        <dbReference type="SAM" id="MobiDB-lite"/>
    </source>
</evidence>